<dbReference type="InterPro" id="IPR001623">
    <property type="entry name" value="DnaJ_domain"/>
</dbReference>
<feature type="region of interest" description="Disordered" evidence="1">
    <location>
        <begin position="299"/>
        <end position="327"/>
    </location>
</feature>
<dbReference type="InterPro" id="IPR036869">
    <property type="entry name" value="J_dom_sf"/>
</dbReference>
<gene>
    <name evidence="3" type="ORF">Tco_1110317</name>
</gene>
<dbReference type="InterPro" id="IPR052423">
    <property type="entry name" value="EMIR"/>
</dbReference>
<keyword evidence="4" id="KW-1185">Reference proteome</keyword>
<dbReference type="Pfam" id="PF00226">
    <property type="entry name" value="DnaJ"/>
    <property type="match status" value="1"/>
</dbReference>
<feature type="domain" description="J" evidence="2">
    <location>
        <begin position="96"/>
        <end position="169"/>
    </location>
</feature>
<protein>
    <submittedName>
        <fullName evidence="3">Peptidase S10, serine carboxypeptidase, alpha/beta hydrolase fold protein</fullName>
    </submittedName>
</protein>
<sequence>MLCLRVLMQYLHVLQQQDHYLCAIKMLDIKSIADDKFKESLLKRYCGAAIAAKPLLIALVIRVHCLILHSKFQNLLKVIEELFNQLSSYLYFIETRSYGTFATSKCDGFVNVSDVNNKKILYEYLIWPLKVQPDKTSQDPKVVHNFQVTGEAYRVLSDPDKHEAYEKNGKAGVQELSPLILGISIMGRMEICITYSLSRTLDISFLVFGHIHAECPNNTDSDMMKNMKKPDQAPRGVLVGPKVGFKPVKQVFRQVSKKNNVNTSGDKKKDADAEPTIEVSNSNPFYVLNSIENDVDLGTNGETSNLASNKANSGGSSSWNVEASSTNTTPNVDKIDKYEKLIIDGKVSLVDDEGKPLKKVAYPDDHDSEDEVESVDNDMTHFMASERVGFGTNSLLEQWRDTYENVDYDYDPYDDDMHV</sequence>
<dbReference type="PANTHER" id="PTHR44094">
    <property type="entry name" value="DNAJ HEAT SHOCK N-TERMINAL DOMAIN-CONTAINING PROTEIN"/>
    <property type="match status" value="1"/>
</dbReference>
<proteinExistence type="predicted"/>
<evidence type="ECO:0000256" key="1">
    <source>
        <dbReference type="SAM" id="MobiDB-lite"/>
    </source>
</evidence>
<reference evidence="3" key="1">
    <citation type="journal article" date="2022" name="Int. J. Mol. Sci.">
        <title>Draft Genome of Tanacetum Coccineum: Genomic Comparison of Closely Related Tanacetum-Family Plants.</title>
        <authorList>
            <person name="Yamashiro T."/>
            <person name="Shiraishi A."/>
            <person name="Nakayama K."/>
            <person name="Satake H."/>
        </authorList>
    </citation>
    <scope>NUCLEOTIDE SEQUENCE</scope>
</reference>
<organism evidence="3 4">
    <name type="scientific">Tanacetum coccineum</name>
    <dbReference type="NCBI Taxonomy" id="301880"/>
    <lineage>
        <taxon>Eukaryota</taxon>
        <taxon>Viridiplantae</taxon>
        <taxon>Streptophyta</taxon>
        <taxon>Embryophyta</taxon>
        <taxon>Tracheophyta</taxon>
        <taxon>Spermatophyta</taxon>
        <taxon>Magnoliopsida</taxon>
        <taxon>eudicotyledons</taxon>
        <taxon>Gunneridae</taxon>
        <taxon>Pentapetalae</taxon>
        <taxon>asterids</taxon>
        <taxon>campanulids</taxon>
        <taxon>Asterales</taxon>
        <taxon>Asteraceae</taxon>
        <taxon>Asteroideae</taxon>
        <taxon>Anthemideae</taxon>
        <taxon>Anthemidinae</taxon>
        <taxon>Tanacetum</taxon>
    </lineage>
</organism>
<name>A0ABQ5IIH5_9ASTR</name>
<keyword evidence="3" id="KW-0645">Protease</keyword>
<dbReference type="PANTHER" id="PTHR44094:SF8">
    <property type="entry name" value="DNAJ HEAT SHOCK N-TERMINAL DOMAIN-CONTAINING PROTEIN-RELATED"/>
    <property type="match status" value="1"/>
</dbReference>
<evidence type="ECO:0000259" key="2">
    <source>
        <dbReference type="PROSITE" id="PS50076"/>
    </source>
</evidence>
<reference evidence="3" key="2">
    <citation type="submission" date="2022-01" db="EMBL/GenBank/DDBJ databases">
        <authorList>
            <person name="Yamashiro T."/>
            <person name="Shiraishi A."/>
            <person name="Satake H."/>
            <person name="Nakayama K."/>
        </authorList>
    </citation>
    <scope>NUCLEOTIDE SEQUENCE</scope>
</reference>
<evidence type="ECO:0000313" key="4">
    <source>
        <dbReference type="Proteomes" id="UP001151760"/>
    </source>
</evidence>
<dbReference type="SUPFAM" id="SSF46565">
    <property type="entry name" value="Chaperone J-domain"/>
    <property type="match status" value="1"/>
</dbReference>
<feature type="compositionally biased region" description="Low complexity" evidence="1">
    <location>
        <begin position="304"/>
        <end position="320"/>
    </location>
</feature>
<dbReference type="EMBL" id="BQNB010020820">
    <property type="protein sequence ID" value="GJT99978.1"/>
    <property type="molecule type" value="Genomic_DNA"/>
</dbReference>
<keyword evidence="3" id="KW-0121">Carboxypeptidase</keyword>
<accession>A0ABQ5IIH5</accession>
<keyword evidence="3" id="KW-0378">Hydrolase</keyword>
<evidence type="ECO:0000313" key="3">
    <source>
        <dbReference type="EMBL" id="GJT99978.1"/>
    </source>
</evidence>
<dbReference type="Gene3D" id="1.10.287.110">
    <property type="entry name" value="DnaJ domain"/>
    <property type="match status" value="1"/>
</dbReference>
<dbReference type="Proteomes" id="UP001151760">
    <property type="component" value="Unassembled WGS sequence"/>
</dbReference>
<dbReference type="GO" id="GO:0004180">
    <property type="term" value="F:carboxypeptidase activity"/>
    <property type="evidence" value="ECO:0007669"/>
    <property type="project" value="UniProtKB-KW"/>
</dbReference>
<comment type="caution">
    <text evidence="3">The sequence shown here is derived from an EMBL/GenBank/DDBJ whole genome shotgun (WGS) entry which is preliminary data.</text>
</comment>
<dbReference type="PROSITE" id="PS50076">
    <property type="entry name" value="DNAJ_2"/>
    <property type="match status" value="1"/>
</dbReference>